<accession>A0A518H6G0</accession>
<dbReference type="RefSeq" id="WP_197446255.1">
    <property type="nucleotide sequence ID" value="NZ_CP036426.1"/>
</dbReference>
<proteinExistence type="predicted"/>
<reference evidence="2 3" key="1">
    <citation type="submission" date="2019-02" db="EMBL/GenBank/DDBJ databases">
        <title>Deep-cultivation of Planctomycetes and their phenomic and genomic characterization uncovers novel biology.</title>
        <authorList>
            <person name="Wiegand S."/>
            <person name="Jogler M."/>
            <person name="Boedeker C."/>
            <person name="Pinto D."/>
            <person name="Vollmers J."/>
            <person name="Rivas-Marin E."/>
            <person name="Kohn T."/>
            <person name="Peeters S.H."/>
            <person name="Heuer A."/>
            <person name="Rast P."/>
            <person name="Oberbeckmann S."/>
            <person name="Bunk B."/>
            <person name="Jeske O."/>
            <person name="Meyerdierks A."/>
            <person name="Storesund J.E."/>
            <person name="Kallscheuer N."/>
            <person name="Luecker S."/>
            <person name="Lage O.M."/>
            <person name="Pohl T."/>
            <person name="Merkel B.J."/>
            <person name="Hornburger P."/>
            <person name="Mueller R.-W."/>
            <person name="Bruemmer F."/>
            <person name="Labrenz M."/>
            <person name="Spormann A.M."/>
            <person name="Op den Camp H."/>
            <person name="Overmann J."/>
            <person name="Amann R."/>
            <person name="Jetten M.S.M."/>
            <person name="Mascher T."/>
            <person name="Medema M.H."/>
            <person name="Devos D.P."/>
            <person name="Kaster A.-K."/>
            <person name="Ovreas L."/>
            <person name="Rohde M."/>
            <person name="Galperin M.Y."/>
            <person name="Jogler C."/>
        </authorList>
    </citation>
    <scope>NUCLEOTIDE SEQUENCE [LARGE SCALE GENOMIC DNA]</scope>
    <source>
        <strain evidence="2 3">ElP</strain>
    </source>
</reference>
<dbReference type="AlphaFoldDB" id="A0A518H6G0"/>
<gene>
    <name evidence="2" type="ORF">ElP_43530</name>
</gene>
<dbReference type="KEGG" id="tpla:ElP_43530"/>
<sequence length="121" mass="13116">MCLTPRGWDDPAADPIAYIRGLEQRIPEARLTAILSRTGRQSGRRLPADCVSWLVIAMALFTAVHTAVGNTSEARSQSQAMAPSRRLHRNSCRISSMSSSAKTVQKTTDSGRDQAAKTSSN</sequence>
<dbReference type="Proteomes" id="UP000317835">
    <property type="component" value="Chromosome"/>
</dbReference>
<dbReference type="EMBL" id="CP036426">
    <property type="protein sequence ID" value="QDV36429.1"/>
    <property type="molecule type" value="Genomic_DNA"/>
</dbReference>
<feature type="compositionally biased region" description="Polar residues" evidence="1">
    <location>
        <begin position="70"/>
        <end position="81"/>
    </location>
</feature>
<organism evidence="2 3">
    <name type="scientific">Tautonia plasticadhaerens</name>
    <dbReference type="NCBI Taxonomy" id="2527974"/>
    <lineage>
        <taxon>Bacteria</taxon>
        <taxon>Pseudomonadati</taxon>
        <taxon>Planctomycetota</taxon>
        <taxon>Planctomycetia</taxon>
        <taxon>Isosphaerales</taxon>
        <taxon>Isosphaeraceae</taxon>
        <taxon>Tautonia</taxon>
    </lineage>
</organism>
<name>A0A518H6G0_9BACT</name>
<evidence type="ECO:0000313" key="3">
    <source>
        <dbReference type="Proteomes" id="UP000317835"/>
    </source>
</evidence>
<evidence type="ECO:0000256" key="1">
    <source>
        <dbReference type="SAM" id="MobiDB-lite"/>
    </source>
</evidence>
<keyword evidence="3" id="KW-1185">Reference proteome</keyword>
<evidence type="ECO:0000313" key="2">
    <source>
        <dbReference type="EMBL" id="QDV36429.1"/>
    </source>
</evidence>
<feature type="region of interest" description="Disordered" evidence="1">
    <location>
        <begin position="70"/>
        <end position="121"/>
    </location>
</feature>
<protein>
    <submittedName>
        <fullName evidence="2">Uncharacterized protein</fullName>
    </submittedName>
</protein>